<dbReference type="Proteomes" id="UP001143856">
    <property type="component" value="Unassembled WGS sequence"/>
</dbReference>
<sequence>MSHSSRFIELRQLVFGLTPEETRYLGFLISDFHTDIIGELPLELLVLIVPQLELEDFARCLRVSKIWRRRFLSESVTLAYARCRWPAMDRYDFLATLSRFGWASYSFRQPLQDVDLELVSWDSKAHYKLDPAYHTGANDLPYDYTQYSMNPYTWDSFSKFYDSGKVAWHPCRCVVVVDDLRSKTRKVFTPPSGMMHGSVLELQSLGPRLVIGTIDRLLIAWDHVGNQAYEKLLPCRSLRCTTQGDRVAAVLYGGDVVVWSPGHALIRLDTSRLKPNVDISPSEARTWEACLDVFFDPRDSKSLYLASGHFLATDSGRMVHVTVHQFSGERHVASWSSEYQDPAGYVNQLQFEFPVPEPRIVMAEYEFDHSYIVFRRKISIGYPHLTTFDKKNRKFVDLEPRLLWPQRLKHSRPGMGAGIDLDFMVRFKPAGYEVVRSKLPLKHDHRSRSSNTD</sequence>
<accession>A0ACC1PPY2</accession>
<gene>
    <name evidence="1" type="ORF">NUW58_g248</name>
</gene>
<organism evidence="1 2">
    <name type="scientific">Xylaria curta</name>
    <dbReference type="NCBI Taxonomy" id="42375"/>
    <lineage>
        <taxon>Eukaryota</taxon>
        <taxon>Fungi</taxon>
        <taxon>Dikarya</taxon>
        <taxon>Ascomycota</taxon>
        <taxon>Pezizomycotina</taxon>
        <taxon>Sordariomycetes</taxon>
        <taxon>Xylariomycetidae</taxon>
        <taxon>Xylariales</taxon>
        <taxon>Xylariaceae</taxon>
        <taxon>Xylaria</taxon>
    </lineage>
</organism>
<dbReference type="EMBL" id="JAPDGR010000020">
    <property type="protein sequence ID" value="KAJ2998664.1"/>
    <property type="molecule type" value="Genomic_DNA"/>
</dbReference>
<reference evidence="1" key="1">
    <citation type="submission" date="2022-10" db="EMBL/GenBank/DDBJ databases">
        <title>Genome Sequence of Xylaria curta.</title>
        <authorList>
            <person name="Buettner E."/>
        </authorList>
    </citation>
    <scope>NUCLEOTIDE SEQUENCE</scope>
    <source>
        <strain evidence="1">Babe10</strain>
    </source>
</reference>
<protein>
    <submittedName>
        <fullName evidence="1">Uncharacterized protein</fullName>
    </submittedName>
</protein>
<evidence type="ECO:0000313" key="1">
    <source>
        <dbReference type="EMBL" id="KAJ2998664.1"/>
    </source>
</evidence>
<comment type="caution">
    <text evidence="1">The sequence shown here is derived from an EMBL/GenBank/DDBJ whole genome shotgun (WGS) entry which is preliminary data.</text>
</comment>
<evidence type="ECO:0000313" key="2">
    <source>
        <dbReference type="Proteomes" id="UP001143856"/>
    </source>
</evidence>
<proteinExistence type="predicted"/>
<name>A0ACC1PPY2_9PEZI</name>
<keyword evidence="2" id="KW-1185">Reference proteome</keyword>